<dbReference type="EMBL" id="JAAIJQ010000012">
    <property type="protein sequence ID" value="NEV61381.1"/>
    <property type="molecule type" value="Genomic_DNA"/>
</dbReference>
<feature type="compositionally biased region" description="Basic and acidic residues" evidence="1">
    <location>
        <begin position="64"/>
        <end position="80"/>
    </location>
</feature>
<protein>
    <submittedName>
        <fullName evidence="3">Transport-associated protein</fullName>
    </submittedName>
</protein>
<dbReference type="PROSITE" id="PS51257">
    <property type="entry name" value="PROKAR_LIPOPROTEIN"/>
    <property type="match status" value="1"/>
</dbReference>
<feature type="signal peptide" evidence="2">
    <location>
        <begin position="1"/>
        <end position="25"/>
    </location>
</feature>
<keyword evidence="4" id="KW-1185">Reference proteome</keyword>
<accession>A0A6M0JWQ6</accession>
<feature type="chain" id="PRO_5026685045" evidence="2">
    <location>
        <begin position="26"/>
        <end position="80"/>
    </location>
</feature>
<name>A0A6M0JWQ6_9GAMM</name>
<evidence type="ECO:0000313" key="4">
    <source>
        <dbReference type="Proteomes" id="UP000483379"/>
    </source>
</evidence>
<keyword evidence="2" id="KW-0732">Signal</keyword>
<dbReference type="AlphaFoldDB" id="A0A6M0JWQ6"/>
<proteinExistence type="predicted"/>
<dbReference type="RefSeq" id="WP_164451556.1">
    <property type="nucleotide sequence ID" value="NZ_JAAIJQ010000012.1"/>
</dbReference>
<evidence type="ECO:0000256" key="2">
    <source>
        <dbReference type="SAM" id="SignalP"/>
    </source>
</evidence>
<reference evidence="3 4" key="1">
    <citation type="submission" date="2020-02" db="EMBL/GenBank/DDBJ databases">
        <title>Genome sequences of Thiorhodococcus mannitoliphagus and Thiorhodococcus minor, purple sulfur photosynthetic bacteria in the gammaproteobacterial family, Chromatiaceae.</title>
        <authorList>
            <person name="Aviles F.A."/>
            <person name="Meyer T.E."/>
            <person name="Kyndt J.A."/>
        </authorList>
    </citation>
    <scope>NUCLEOTIDE SEQUENCE [LARGE SCALE GENOMIC DNA]</scope>
    <source>
        <strain evidence="3 4">DSM 11518</strain>
    </source>
</reference>
<organism evidence="3 4">
    <name type="scientific">Thiorhodococcus minor</name>
    <dbReference type="NCBI Taxonomy" id="57489"/>
    <lineage>
        <taxon>Bacteria</taxon>
        <taxon>Pseudomonadati</taxon>
        <taxon>Pseudomonadota</taxon>
        <taxon>Gammaproteobacteria</taxon>
        <taxon>Chromatiales</taxon>
        <taxon>Chromatiaceae</taxon>
        <taxon>Thiorhodococcus</taxon>
    </lineage>
</organism>
<evidence type="ECO:0000313" key="3">
    <source>
        <dbReference type="EMBL" id="NEV61381.1"/>
    </source>
</evidence>
<evidence type="ECO:0000256" key="1">
    <source>
        <dbReference type="SAM" id="MobiDB-lite"/>
    </source>
</evidence>
<gene>
    <name evidence="3" type="ORF">G3446_05635</name>
</gene>
<feature type="region of interest" description="Disordered" evidence="1">
    <location>
        <begin position="24"/>
        <end position="80"/>
    </location>
</feature>
<sequence length="80" mass="8378">MKTNTKRTLLVPAATLLALSLTACGDSDDGTAEQMGQKIDEAAEQASEEMQEAKSSMSQAVESAGDKIEALGDEVESKTD</sequence>
<dbReference type="Proteomes" id="UP000483379">
    <property type="component" value="Unassembled WGS sequence"/>
</dbReference>
<comment type="caution">
    <text evidence="3">The sequence shown here is derived from an EMBL/GenBank/DDBJ whole genome shotgun (WGS) entry which is preliminary data.</text>
</comment>